<reference evidence="2" key="1">
    <citation type="submission" date="2022-11" db="UniProtKB">
        <authorList>
            <consortium name="WormBaseParasite"/>
        </authorList>
    </citation>
    <scope>IDENTIFICATION</scope>
</reference>
<protein>
    <submittedName>
        <fullName evidence="2">Uncharacterized protein</fullName>
    </submittedName>
</protein>
<evidence type="ECO:0000313" key="1">
    <source>
        <dbReference type="Proteomes" id="UP000887565"/>
    </source>
</evidence>
<dbReference type="WBParaSite" id="nRc.2.0.1.t24976-RA">
    <property type="protein sequence ID" value="nRc.2.0.1.t24976-RA"/>
    <property type="gene ID" value="nRc.2.0.1.g24976"/>
</dbReference>
<proteinExistence type="predicted"/>
<dbReference type="Gene3D" id="2.130.10.10">
    <property type="entry name" value="YVTN repeat-like/Quinoprotein amine dehydrogenase"/>
    <property type="match status" value="1"/>
</dbReference>
<dbReference type="Proteomes" id="UP000887565">
    <property type="component" value="Unplaced"/>
</dbReference>
<accession>A0A915JER7</accession>
<dbReference type="GO" id="GO:0006367">
    <property type="term" value="P:transcription initiation at RNA polymerase II promoter"/>
    <property type="evidence" value="ECO:0007669"/>
    <property type="project" value="TreeGrafter"/>
</dbReference>
<keyword evidence="1" id="KW-1185">Reference proteome</keyword>
<dbReference type="InterPro" id="IPR036322">
    <property type="entry name" value="WD40_repeat_dom_sf"/>
</dbReference>
<dbReference type="AlphaFoldDB" id="A0A915JER7"/>
<sequence length="107" mass="11374">VDGKVIVFDIGQGQALTDSFAVHNDQPVYGLAFSRGNGILASGGADDKIAVHNLSNFASEMETIAHSKISSKPSDVSLGDYYTKSTSVLHLSFTRRNLLLGAGNFDQ</sequence>
<dbReference type="GO" id="GO:0005669">
    <property type="term" value="C:transcription factor TFIID complex"/>
    <property type="evidence" value="ECO:0007669"/>
    <property type="project" value="TreeGrafter"/>
</dbReference>
<dbReference type="PANTHER" id="PTHR19879:SF1">
    <property type="entry name" value="CANNONBALL-RELATED"/>
    <property type="match status" value="1"/>
</dbReference>
<dbReference type="InterPro" id="IPR015943">
    <property type="entry name" value="WD40/YVTN_repeat-like_dom_sf"/>
</dbReference>
<dbReference type="GO" id="GO:0016251">
    <property type="term" value="F:RNA polymerase II general transcription initiation factor activity"/>
    <property type="evidence" value="ECO:0007669"/>
    <property type="project" value="TreeGrafter"/>
</dbReference>
<organism evidence="1 2">
    <name type="scientific">Romanomermis culicivorax</name>
    <name type="common">Nematode worm</name>
    <dbReference type="NCBI Taxonomy" id="13658"/>
    <lineage>
        <taxon>Eukaryota</taxon>
        <taxon>Metazoa</taxon>
        <taxon>Ecdysozoa</taxon>
        <taxon>Nematoda</taxon>
        <taxon>Enoplea</taxon>
        <taxon>Dorylaimia</taxon>
        <taxon>Mermithida</taxon>
        <taxon>Mermithoidea</taxon>
        <taxon>Mermithidae</taxon>
        <taxon>Romanomermis</taxon>
    </lineage>
</organism>
<dbReference type="PANTHER" id="PTHR19879">
    <property type="entry name" value="TRANSCRIPTION INITIATION FACTOR TFIID"/>
    <property type="match status" value="1"/>
</dbReference>
<dbReference type="SUPFAM" id="SSF50978">
    <property type="entry name" value="WD40 repeat-like"/>
    <property type="match status" value="1"/>
</dbReference>
<evidence type="ECO:0000313" key="2">
    <source>
        <dbReference type="WBParaSite" id="nRc.2.0.1.t24976-RA"/>
    </source>
</evidence>
<name>A0A915JER7_ROMCU</name>